<evidence type="ECO:0000256" key="1">
    <source>
        <dbReference type="ARBA" id="ARBA00001946"/>
    </source>
</evidence>
<evidence type="ECO:0000256" key="13">
    <source>
        <dbReference type="SAM" id="MobiDB-lite"/>
    </source>
</evidence>
<dbReference type="eggNOG" id="KOG1045">
    <property type="taxonomic scope" value="Eukaryota"/>
</dbReference>
<dbReference type="GO" id="GO:0001510">
    <property type="term" value="P:RNA methylation"/>
    <property type="evidence" value="ECO:0007669"/>
    <property type="project" value="EnsemblMetazoa"/>
</dbReference>
<evidence type="ECO:0000256" key="6">
    <source>
        <dbReference type="ARBA" id="ARBA00022691"/>
    </source>
</evidence>
<dbReference type="GeneID" id="6495144"/>
<keyword evidence="8" id="KW-0460">Magnesium</keyword>
<dbReference type="STRING" id="7217.B3MH26"/>
<keyword evidence="10" id="KW-0943">RNA-mediated gene silencing</keyword>
<dbReference type="GO" id="GO:0090486">
    <property type="term" value="F:small RNA 2'-O-methyltransferase activity"/>
    <property type="evidence" value="ECO:0007669"/>
    <property type="project" value="UniProtKB-EC"/>
</dbReference>
<comment type="similarity">
    <text evidence="2">Belongs to the methyltransferase superfamily. HEN1 family.</text>
</comment>
<dbReference type="AlphaFoldDB" id="B3MH26"/>
<evidence type="ECO:0000256" key="2">
    <source>
        <dbReference type="ARBA" id="ARBA00009026"/>
    </source>
</evidence>
<dbReference type="GO" id="GO:0034587">
    <property type="term" value="P:piRNA processing"/>
    <property type="evidence" value="ECO:0007669"/>
    <property type="project" value="EnsemblMetazoa"/>
</dbReference>
<dbReference type="HOGENOM" id="CLU_044646_1_0_1"/>
<dbReference type="Gene3D" id="3.40.50.150">
    <property type="entry name" value="Vaccinia Virus protein VP39"/>
    <property type="match status" value="1"/>
</dbReference>
<evidence type="ECO:0000313" key="14">
    <source>
        <dbReference type="EMBL" id="EDV35785.2"/>
    </source>
</evidence>
<dbReference type="FunCoup" id="B3MH26">
    <property type="interactions" value="756"/>
</dbReference>
<feature type="compositionally biased region" description="Basic and acidic residues" evidence="13">
    <location>
        <begin position="401"/>
        <end position="411"/>
    </location>
</feature>
<evidence type="ECO:0000256" key="8">
    <source>
        <dbReference type="ARBA" id="ARBA00022842"/>
    </source>
</evidence>
<accession>B3MH26</accession>
<dbReference type="GO" id="GO:0046872">
    <property type="term" value="F:metal ion binding"/>
    <property type="evidence" value="ECO:0007669"/>
    <property type="project" value="UniProtKB-KW"/>
</dbReference>
<evidence type="ECO:0000256" key="12">
    <source>
        <dbReference type="ARBA" id="ARBA00048418"/>
    </source>
</evidence>
<dbReference type="OrthoDB" id="2154311at2759"/>
<dbReference type="CTD" id="36301"/>
<reference evidence="14 15" key="1">
    <citation type="journal article" date="2007" name="Nature">
        <title>Evolution of genes and genomes on the Drosophila phylogeny.</title>
        <authorList>
            <consortium name="Drosophila 12 Genomes Consortium"/>
            <person name="Clark A.G."/>
            <person name="Eisen M.B."/>
            <person name="Smith D.R."/>
            <person name="Bergman C.M."/>
            <person name="Oliver B."/>
            <person name="Markow T.A."/>
            <person name="Kaufman T.C."/>
            <person name="Kellis M."/>
            <person name="Gelbart W."/>
            <person name="Iyer V.N."/>
            <person name="Pollard D.A."/>
            <person name="Sackton T.B."/>
            <person name="Larracuente A.M."/>
            <person name="Singh N.D."/>
            <person name="Abad J.P."/>
            <person name="Abt D.N."/>
            <person name="Adryan B."/>
            <person name="Aguade M."/>
            <person name="Akashi H."/>
            <person name="Anderson W.W."/>
            <person name="Aquadro C.F."/>
            <person name="Ardell D.H."/>
            <person name="Arguello R."/>
            <person name="Artieri C.G."/>
            <person name="Barbash D.A."/>
            <person name="Barker D."/>
            <person name="Barsanti P."/>
            <person name="Batterham P."/>
            <person name="Batzoglou S."/>
            <person name="Begun D."/>
            <person name="Bhutkar A."/>
            <person name="Blanco E."/>
            <person name="Bosak S.A."/>
            <person name="Bradley R.K."/>
            <person name="Brand A.D."/>
            <person name="Brent M.R."/>
            <person name="Brooks A.N."/>
            <person name="Brown R.H."/>
            <person name="Butlin R.K."/>
            <person name="Caggese C."/>
            <person name="Calvi B.R."/>
            <person name="Bernardo de Carvalho A."/>
            <person name="Caspi A."/>
            <person name="Castrezana S."/>
            <person name="Celniker S.E."/>
            <person name="Chang J.L."/>
            <person name="Chapple C."/>
            <person name="Chatterji S."/>
            <person name="Chinwalla A."/>
            <person name="Civetta A."/>
            <person name="Clifton S.W."/>
            <person name="Comeron J.M."/>
            <person name="Costello J.C."/>
            <person name="Coyne J.A."/>
            <person name="Daub J."/>
            <person name="David R.G."/>
            <person name="Delcher A.L."/>
            <person name="Delehaunty K."/>
            <person name="Do C.B."/>
            <person name="Ebling H."/>
            <person name="Edwards K."/>
            <person name="Eickbush T."/>
            <person name="Evans J.D."/>
            <person name="Filipski A."/>
            <person name="Findeiss S."/>
            <person name="Freyhult E."/>
            <person name="Fulton L."/>
            <person name="Fulton R."/>
            <person name="Garcia A.C."/>
            <person name="Gardiner A."/>
            <person name="Garfield D.A."/>
            <person name="Garvin B.E."/>
            <person name="Gibson G."/>
            <person name="Gilbert D."/>
            <person name="Gnerre S."/>
            <person name="Godfrey J."/>
            <person name="Good R."/>
            <person name="Gotea V."/>
            <person name="Gravely B."/>
            <person name="Greenberg A.J."/>
            <person name="Griffiths-Jones S."/>
            <person name="Gross S."/>
            <person name="Guigo R."/>
            <person name="Gustafson E.A."/>
            <person name="Haerty W."/>
            <person name="Hahn M.W."/>
            <person name="Halligan D.L."/>
            <person name="Halpern A.L."/>
            <person name="Halter G.M."/>
            <person name="Han M.V."/>
            <person name="Heger A."/>
            <person name="Hillier L."/>
            <person name="Hinrichs A.S."/>
            <person name="Holmes I."/>
            <person name="Hoskins R.A."/>
            <person name="Hubisz M.J."/>
            <person name="Hultmark D."/>
            <person name="Huntley M.A."/>
            <person name="Jaffe D.B."/>
            <person name="Jagadeeshan S."/>
            <person name="Jeck W.R."/>
            <person name="Johnson J."/>
            <person name="Jones C.D."/>
            <person name="Jordan W.C."/>
            <person name="Karpen G.H."/>
            <person name="Kataoka E."/>
            <person name="Keightley P.D."/>
            <person name="Kheradpour P."/>
            <person name="Kirkness E.F."/>
            <person name="Koerich L.B."/>
            <person name="Kristiansen K."/>
            <person name="Kudrna D."/>
            <person name="Kulathinal R.J."/>
            <person name="Kumar S."/>
            <person name="Kwok R."/>
            <person name="Lander E."/>
            <person name="Langley C.H."/>
            <person name="Lapoint R."/>
            <person name="Lazzaro B.P."/>
            <person name="Lee S.J."/>
            <person name="Levesque L."/>
            <person name="Li R."/>
            <person name="Lin C.F."/>
            <person name="Lin M.F."/>
            <person name="Lindblad-Toh K."/>
            <person name="Llopart A."/>
            <person name="Long M."/>
            <person name="Low L."/>
            <person name="Lozovsky E."/>
            <person name="Lu J."/>
            <person name="Luo M."/>
            <person name="Machado C.A."/>
            <person name="Makalowski W."/>
            <person name="Marzo M."/>
            <person name="Matsuda M."/>
            <person name="Matzkin L."/>
            <person name="McAllister B."/>
            <person name="McBride C.S."/>
            <person name="McKernan B."/>
            <person name="McKernan K."/>
            <person name="Mendez-Lago M."/>
            <person name="Minx P."/>
            <person name="Mollenhauer M.U."/>
            <person name="Montooth K."/>
            <person name="Mount S.M."/>
            <person name="Mu X."/>
            <person name="Myers E."/>
            <person name="Negre B."/>
            <person name="Newfeld S."/>
            <person name="Nielsen R."/>
            <person name="Noor M.A."/>
            <person name="O'Grady P."/>
            <person name="Pachter L."/>
            <person name="Papaceit M."/>
            <person name="Parisi M.J."/>
            <person name="Parisi M."/>
            <person name="Parts L."/>
            <person name="Pedersen J.S."/>
            <person name="Pesole G."/>
            <person name="Phillippy A.M."/>
            <person name="Ponting C.P."/>
            <person name="Pop M."/>
            <person name="Porcelli D."/>
            <person name="Powell J.R."/>
            <person name="Prohaska S."/>
            <person name="Pruitt K."/>
            <person name="Puig M."/>
            <person name="Quesneville H."/>
            <person name="Ram K.R."/>
            <person name="Rand D."/>
            <person name="Rasmussen M.D."/>
            <person name="Reed L.K."/>
            <person name="Reenan R."/>
            <person name="Reily A."/>
            <person name="Remington K.A."/>
            <person name="Rieger T.T."/>
            <person name="Ritchie M.G."/>
            <person name="Robin C."/>
            <person name="Rogers Y.H."/>
            <person name="Rohde C."/>
            <person name="Rozas J."/>
            <person name="Rubenfield M.J."/>
            <person name="Ruiz A."/>
            <person name="Russo S."/>
            <person name="Salzberg S.L."/>
            <person name="Sanchez-Gracia A."/>
            <person name="Saranga D.J."/>
            <person name="Sato H."/>
            <person name="Schaeffer S.W."/>
            <person name="Schatz M.C."/>
            <person name="Schlenke T."/>
            <person name="Schwartz R."/>
            <person name="Segarra C."/>
            <person name="Singh R.S."/>
            <person name="Sirot L."/>
            <person name="Sirota M."/>
            <person name="Sisneros N.B."/>
            <person name="Smith C.D."/>
            <person name="Smith T.F."/>
            <person name="Spieth J."/>
            <person name="Stage D.E."/>
            <person name="Stark A."/>
            <person name="Stephan W."/>
            <person name="Strausberg R.L."/>
            <person name="Strempel S."/>
            <person name="Sturgill D."/>
            <person name="Sutton G."/>
            <person name="Sutton G.G."/>
            <person name="Tao W."/>
            <person name="Teichmann S."/>
            <person name="Tobari Y.N."/>
            <person name="Tomimura Y."/>
            <person name="Tsolas J.M."/>
            <person name="Valente V.L."/>
            <person name="Venter E."/>
            <person name="Venter J.C."/>
            <person name="Vicario S."/>
            <person name="Vieira F.G."/>
            <person name="Vilella A.J."/>
            <person name="Villasante A."/>
            <person name="Walenz B."/>
            <person name="Wang J."/>
            <person name="Wasserman M."/>
            <person name="Watts T."/>
            <person name="Wilson D."/>
            <person name="Wilson R.K."/>
            <person name="Wing R.A."/>
            <person name="Wolfner M.F."/>
            <person name="Wong A."/>
            <person name="Wong G.K."/>
            <person name="Wu C.I."/>
            <person name="Wu G."/>
            <person name="Yamamoto D."/>
            <person name="Yang H.P."/>
            <person name="Yang S.P."/>
            <person name="Yorke J.A."/>
            <person name="Yoshida K."/>
            <person name="Zdobnov E."/>
            <person name="Zhang P."/>
            <person name="Zhang Y."/>
            <person name="Zimin A.V."/>
            <person name="Baldwin J."/>
            <person name="Abdouelleil A."/>
            <person name="Abdulkadir J."/>
            <person name="Abebe A."/>
            <person name="Abera B."/>
            <person name="Abreu J."/>
            <person name="Acer S.C."/>
            <person name="Aftuck L."/>
            <person name="Alexander A."/>
            <person name="An P."/>
            <person name="Anderson E."/>
            <person name="Anderson S."/>
            <person name="Arachi H."/>
            <person name="Azer M."/>
            <person name="Bachantsang P."/>
            <person name="Barry A."/>
            <person name="Bayul T."/>
            <person name="Berlin A."/>
            <person name="Bessette D."/>
            <person name="Bloom T."/>
            <person name="Blye J."/>
            <person name="Boguslavskiy L."/>
            <person name="Bonnet C."/>
            <person name="Boukhgalter B."/>
            <person name="Bourzgui I."/>
            <person name="Brown A."/>
            <person name="Cahill P."/>
            <person name="Channer S."/>
            <person name="Cheshatsang Y."/>
            <person name="Chuda L."/>
            <person name="Citroen M."/>
            <person name="Collymore A."/>
            <person name="Cooke P."/>
            <person name="Costello M."/>
            <person name="D'Aco K."/>
            <person name="Daza R."/>
            <person name="De Haan G."/>
            <person name="DeGray S."/>
            <person name="DeMaso C."/>
            <person name="Dhargay N."/>
            <person name="Dooley K."/>
            <person name="Dooley E."/>
            <person name="Doricent M."/>
            <person name="Dorje P."/>
            <person name="Dorjee K."/>
            <person name="Dupes A."/>
            <person name="Elong R."/>
            <person name="Falk J."/>
            <person name="Farina A."/>
            <person name="Faro S."/>
            <person name="Ferguson D."/>
            <person name="Fisher S."/>
            <person name="Foley C.D."/>
            <person name="Franke A."/>
            <person name="Friedrich D."/>
            <person name="Gadbois L."/>
            <person name="Gearin G."/>
            <person name="Gearin C.R."/>
            <person name="Giannoukos G."/>
            <person name="Goode T."/>
            <person name="Graham J."/>
            <person name="Grandbois E."/>
            <person name="Grewal S."/>
            <person name="Gyaltsen K."/>
            <person name="Hafez N."/>
            <person name="Hagos B."/>
            <person name="Hall J."/>
            <person name="Henson C."/>
            <person name="Hollinger A."/>
            <person name="Honan T."/>
            <person name="Huard M.D."/>
            <person name="Hughes L."/>
            <person name="Hurhula B."/>
            <person name="Husby M.E."/>
            <person name="Kamat A."/>
            <person name="Kanga B."/>
            <person name="Kashin S."/>
            <person name="Khazanovich D."/>
            <person name="Kisner P."/>
            <person name="Lance K."/>
            <person name="Lara M."/>
            <person name="Lee W."/>
            <person name="Lennon N."/>
            <person name="Letendre F."/>
            <person name="LeVine R."/>
            <person name="Lipovsky A."/>
            <person name="Liu X."/>
            <person name="Liu J."/>
            <person name="Liu S."/>
            <person name="Lokyitsang T."/>
            <person name="Lokyitsang Y."/>
            <person name="Lubonja R."/>
            <person name="Lui A."/>
            <person name="MacDonald P."/>
            <person name="Magnisalis V."/>
            <person name="Maru K."/>
            <person name="Matthews C."/>
            <person name="McCusker W."/>
            <person name="McDonough S."/>
            <person name="Mehta T."/>
            <person name="Meldrim J."/>
            <person name="Meneus L."/>
            <person name="Mihai O."/>
            <person name="Mihalev A."/>
            <person name="Mihova T."/>
            <person name="Mittelman R."/>
            <person name="Mlenga V."/>
            <person name="Montmayeur A."/>
            <person name="Mulrain L."/>
            <person name="Navidi A."/>
            <person name="Naylor J."/>
            <person name="Negash T."/>
            <person name="Nguyen T."/>
            <person name="Nguyen N."/>
            <person name="Nicol R."/>
            <person name="Norbu C."/>
            <person name="Norbu N."/>
            <person name="Novod N."/>
            <person name="O'Neill B."/>
            <person name="Osman S."/>
            <person name="Markiewicz E."/>
            <person name="Oyono O.L."/>
            <person name="Patti C."/>
            <person name="Phunkhang P."/>
            <person name="Pierre F."/>
            <person name="Priest M."/>
            <person name="Raghuraman S."/>
            <person name="Rege F."/>
            <person name="Reyes R."/>
            <person name="Rise C."/>
            <person name="Rogov P."/>
            <person name="Ross K."/>
            <person name="Ryan E."/>
            <person name="Settipalli S."/>
            <person name="Shea T."/>
            <person name="Sherpa N."/>
            <person name="Shi L."/>
            <person name="Shih D."/>
            <person name="Sparrow T."/>
            <person name="Spaulding J."/>
            <person name="Stalker J."/>
            <person name="Stange-Thomann N."/>
            <person name="Stavropoulos S."/>
            <person name="Stone C."/>
            <person name="Strader C."/>
            <person name="Tesfaye S."/>
            <person name="Thomson T."/>
            <person name="Thoulutsang Y."/>
            <person name="Thoulutsang D."/>
            <person name="Topham K."/>
            <person name="Topping I."/>
            <person name="Tsamla T."/>
            <person name="Vassiliev H."/>
            <person name="Vo A."/>
            <person name="Wangchuk T."/>
            <person name="Wangdi T."/>
            <person name="Weiand M."/>
            <person name="Wilkinson J."/>
            <person name="Wilson A."/>
            <person name="Yadav S."/>
            <person name="Young G."/>
            <person name="Yu Q."/>
            <person name="Zembek L."/>
            <person name="Zhong D."/>
            <person name="Zimmer A."/>
            <person name="Zwirko Z."/>
            <person name="Jaffe D.B."/>
            <person name="Alvarez P."/>
            <person name="Brockman W."/>
            <person name="Butler J."/>
            <person name="Chin C."/>
            <person name="Gnerre S."/>
            <person name="Grabherr M."/>
            <person name="Kleber M."/>
            <person name="Mauceli E."/>
            <person name="MacCallum I."/>
        </authorList>
    </citation>
    <scope>NUCLEOTIDE SEQUENCE [LARGE SCALE GENOMIC DNA]</scope>
    <source>
        <strain evidence="15">Tucson 14024-0371.13</strain>
    </source>
</reference>
<dbReference type="KEGG" id="dan:6495144"/>
<dbReference type="PANTHER" id="PTHR21404:SF3">
    <property type="entry name" value="SMALL RNA 2'-O-METHYLTRANSFERASE"/>
    <property type="match status" value="1"/>
</dbReference>
<evidence type="ECO:0000256" key="9">
    <source>
        <dbReference type="ARBA" id="ARBA00022884"/>
    </source>
</evidence>
<keyword evidence="4 14" id="KW-0489">Methyltransferase</keyword>
<evidence type="ECO:0000256" key="4">
    <source>
        <dbReference type="ARBA" id="ARBA00022603"/>
    </source>
</evidence>
<dbReference type="FunFam" id="3.40.50.150:FF:000124">
    <property type="entry name" value="HEN methyltransferase 1"/>
    <property type="match status" value="1"/>
</dbReference>
<dbReference type="SMR" id="B3MH26"/>
<keyword evidence="15" id="KW-1185">Reference proteome</keyword>
<dbReference type="InParanoid" id="B3MH26"/>
<dbReference type="EMBL" id="CH902619">
    <property type="protein sequence ID" value="EDV35785.2"/>
    <property type="molecule type" value="Genomic_DNA"/>
</dbReference>
<evidence type="ECO:0000313" key="15">
    <source>
        <dbReference type="Proteomes" id="UP000007801"/>
    </source>
</evidence>
<comment type="catalytic activity">
    <reaction evidence="12">
        <text>small RNA 3'-end nucleotide + S-adenosyl-L-methionine = small RNA 3'-end 2'-O-methylnucleotide + S-adenosyl-L-homocysteine + H(+)</text>
        <dbReference type="Rhea" id="RHEA:37887"/>
        <dbReference type="Rhea" id="RHEA-COMP:10415"/>
        <dbReference type="Rhea" id="RHEA-COMP:10416"/>
        <dbReference type="ChEBI" id="CHEBI:15378"/>
        <dbReference type="ChEBI" id="CHEBI:57856"/>
        <dbReference type="ChEBI" id="CHEBI:59789"/>
        <dbReference type="ChEBI" id="CHEBI:74896"/>
        <dbReference type="ChEBI" id="CHEBI:74898"/>
        <dbReference type="EC" id="2.1.1.386"/>
    </reaction>
</comment>
<dbReference type="GO" id="GO:0005737">
    <property type="term" value="C:cytoplasm"/>
    <property type="evidence" value="ECO:0007669"/>
    <property type="project" value="TreeGrafter"/>
</dbReference>
<gene>
    <name evidence="14" type="primary">Dana\GF12293</name>
    <name evidence="14" type="synonym">dana_GLEANR_12299</name>
    <name evidence="14" type="ORF">GF12293</name>
</gene>
<proteinExistence type="inferred from homology"/>
<dbReference type="GO" id="GO:0030422">
    <property type="term" value="P:siRNA processing"/>
    <property type="evidence" value="ECO:0007669"/>
    <property type="project" value="EnsemblMetazoa"/>
</dbReference>
<comment type="cofactor">
    <cofactor evidence="1">
        <name>Mg(2+)</name>
        <dbReference type="ChEBI" id="CHEBI:18420"/>
    </cofactor>
</comment>
<evidence type="ECO:0000256" key="11">
    <source>
        <dbReference type="ARBA" id="ARBA00035025"/>
    </source>
</evidence>
<dbReference type="EC" id="2.1.1.386" evidence="11"/>
<dbReference type="InterPro" id="IPR026610">
    <property type="entry name" value="Hen1"/>
</dbReference>
<sequence length="411" mass="47490">MTDEHHSPCNPRNAHKMFSYKFPCGDFQTIATMTKTGIKFDPPVYEQRYCAAIQILEDNRWSAEIKKVVEFGCAEMRFFQLMRRIETIEKIVMVDIDEELLMKNVTSTNPLVADYIRHRLGPLHVEILKGNVAHASEQLLNTDAVVALELIEHVYDDVLDKIPSNIFGFMQPKLAVFSTPNADYNVIFKRFKTLLPNGLRHPDHKFEWTREEFKSWCMRVVEAYPNYMFSIMGVGKAPKGFETVGNVSQIAMFVRKDSFDMQLIDPLHSPTSATFDPKESYKLLYSVDYPFYVDTRTDKEKVWSEVQFEIHRFKIAQDSSENDIPSDQSGYKIPIADLLARTHRVNATKDILLELFQENSMEVNDDCVFIPESDVESNGSDLNDFSDRLSLETGVSDQEEKECWDIKKDPE</sequence>
<evidence type="ECO:0000256" key="3">
    <source>
        <dbReference type="ARBA" id="ARBA00021330"/>
    </source>
</evidence>
<keyword evidence="7" id="KW-0479">Metal-binding</keyword>
<evidence type="ECO:0000256" key="10">
    <source>
        <dbReference type="ARBA" id="ARBA00023158"/>
    </source>
</evidence>
<dbReference type="SUPFAM" id="SSF53335">
    <property type="entry name" value="S-adenosyl-L-methionine-dependent methyltransferases"/>
    <property type="match status" value="1"/>
</dbReference>
<keyword evidence="9" id="KW-0694">RNA-binding</keyword>
<evidence type="ECO:0000256" key="5">
    <source>
        <dbReference type="ARBA" id="ARBA00022679"/>
    </source>
</evidence>
<keyword evidence="5 14" id="KW-0808">Transferase</keyword>
<dbReference type="InterPro" id="IPR029063">
    <property type="entry name" value="SAM-dependent_MTases_sf"/>
</dbReference>
<dbReference type="GO" id="GO:0005634">
    <property type="term" value="C:nucleus"/>
    <property type="evidence" value="ECO:0007669"/>
    <property type="project" value="TreeGrafter"/>
</dbReference>
<dbReference type="GO" id="GO:0003723">
    <property type="term" value="F:RNA binding"/>
    <property type="evidence" value="ECO:0007669"/>
    <property type="project" value="UniProtKB-KW"/>
</dbReference>
<keyword evidence="6" id="KW-0949">S-adenosyl-L-methionine</keyword>
<dbReference type="Proteomes" id="UP000007801">
    <property type="component" value="Unassembled WGS sequence"/>
</dbReference>
<dbReference type="GO" id="GO:0010526">
    <property type="term" value="P:transposable element silencing"/>
    <property type="evidence" value="ECO:0007669"/>
    <property type="project" value="EnsemblMetazoa"/>
</dbReference>
<name>B3MH26_DROAN</name>
<dbReference type="PANTHER" id="PTHR21404">
    <property type="entry name" value="HEN1"/>
    <property type="match status" value="1"/>
</dbReference>
<feature type="region of interest" description="Disordered" evidence="13">
    <location>
        <begin position="376"/>
        <end position="411"/>
    </location>
</feature>
<evidence type="ECO:0000256" key="7">
    <source>
        <dbReference type="ARBA" id="ARBA00022723"/>
    </source>
</evidence>
<protein>
    <recommendedName>
        <fullName evidence="3">Small RNA 2'-O-methyltransferase</fullName>
        <ecNumber evidence="11">2.1.1.386</ecNumber>
    </recommendedName>
</protein>
<organism evidence="14 15">
    <name type="scientific">Drosophila ananassae</name>
    <name type="common">Fruit fly</name>
    <dbReference type="NCBI Taxonomy" id="7217"/>
    <lineage>
        <taxon>Eukaryota</taxon>
        <taxon>Metazoa</taxon>
        <taxon>Ecdysozoa</taxon>
        <taxon>Arthropoda</taxon>
        <taxon>Hexapoda</taxon>
        <taxon>Insecta</taxon>
        <taxon>Pterygota</taxon>
        <taxon>Neoptera</taxon>
        <taxon>Endopterygota</taxon>
        <taxon>Diptera</taxon>
        <taxon>Brachycera</taxon>
        <taxon>Muscomorpha</taxon>
        <taxon>Ephydroidea</taxon>
        <taxon>Drosophilidae</taxon>
        <taxon>Drosophila</taxon>
        <taxon>Sophophora</taxon>
    </lineage>
</organism>